<dbReference type="HAMAP" id="MF_01346">
    <property type="entry name" value="ATP_synth_alpha_bact"/>
    <property type="match status" value="1"/>
</dbReference>
<feature type="domain" description="ATPase F1/V1/A1 complex alpha/beta subunit nucleotide-binding" evidence="13">
    <location>
        <begin position="192"/>
        <end position="418"/>
    </location>
</feature>
<evidence type="ECO:0000256" key="5">
    <source>
        <dbReference type="ARBA" id="ARBA00022781"/>
    </source>
</evidence>
<dbReference type="PROSITE" id="PS00152">
    <property type="entry name" value="ATPASE_ALPHA_BETA"/>
    <property type="match status" value="1"/>
</dbReference>
<organism evidence="16 17">
    <name type="scientific">Bucco capensis</name>
    <name type="common">collared puffbird</name>
    <dbReference type="NCBI Taxonomy" id="135168"/>
    <lineage>
        <taxon>Eukaryota</taxon>
        <taxon>Metazoa</taxon>
        <taxon>Chordata</taxon>
        <taxon>Craniata</taxon>
        <taxon>Vertebrata</taxon>
        <taxon>Euteleostomi</taxon>
        <taxon>Archelosauria</taxon>
        <taxon>Archosauria</taxon>
        <taxon>Dinosauria</taxon>
        <taxon>Saurischia</taxon>
        <taxon>Theropoda</taxon>
        <taxon>Coelurosauria</taxon>
        <taxon>Aves</taxon>
        <taxon>Neognathae</taxon>
        <taxon>Neoaves</taxon>
        <taxon>Telluraves</taxon>
        <taxon>Coraciimorphae</taxon>
        <taxon>Piciformes</taxon>
        <taxon>Bucconidae</taxon>
        <taxon>Bucco</taxon>
    </lineage>
</organism>
<dbReference type="InterPro" id="IPR027417">
    <property type="entry name" value="P-loop_NTPase"/>
</dbReference>
<dbReference type="EMBL" id="VWZO01006990">
    <property type="protein sequence ID" value="NXH13424.1"/>
    <property type="molecule type" value="Genomic_DNA"/>
</dbReference>
<keyword evidence="5 11" id="KW-0375">Hydrogen ion transport</keyword>
<dbReference type="GO" id="GO:0046933">
    <property type="term" value="F:proton-transporting ATP synthase activity, rotational mechanism"/>
    <property type="evidence" value="ECO:0007669"/>
    <property type="project" value="InterPro"/>
</dbReference>
<dbReference type="InterPro" id="IPR038376">
    <property type="entry name" value="ATP_synth_asu_C_sf"/>
</dbReference>
<dbReference type="FunFam" id="1.20.150.20:FF:000001">
    <property type="entry name" value="ATP synthase subunit alpha"/>
    <property type="match status" value="1"/>
</dbReference>
<dbReference type="InterPro" id="IPR000793">
    <property type="entry name" value="ATP_synth_asu_C"/>
</dbReference>
<name>A0A7K9HL23_9PICI</name>
<sequence length="556" mass="60210">MFSACVAAALVSSLPRQAGLISRCALSAAFVATRNVHASKAYFQKTGTAEVSFILEEHILGADTSVELEETGHVLSIGDGIARVYGLRNVQAEEMVEFSSGLKGMSLNLEPDNVGVVVFGNDRLIKEGDVVKRTGAIVDVPVGEELLGRVVDALGNSIDEKGPVTSKTRRRVGLKAPGIIPRISVREPMQTGIKAVDSLVPIGRGQRELIIGDRQSGKTSIAIDSIINQKRFNDGIDEKKKLYCIYVAIGQKRSTVAQLVKRLTDADAMKYTIVVSATASDAAPLQYLAPYSGCSMGECFRDNEKHALIIYDDLSKQISVAVAYRQMSLLLRRPPGREAYPGDVFYLHSRLLERAAKMNDSFGGGSLTALPVIETQSGDVSAYIPTNVISITDGQIFLETELFYKGICPAINVGLSVSRVGSAAQTRAMKQVAGTMKLELAQYREVAAFAQFGSDLDAATQQLLNCGVRLTELLKQGQYVPMAIEEQVAVIYAGVRGHFDKLEPSKITKFESAFLAHVLSQHQALLSTIRTEGKISDQTEVKLKEIVISFLATFEA</sequence>
<feature type="domain" description="ATPase F1/V1/A1 complex alpha/beta subunit N-terminal" evidence="15">
    <location>
        <begin position="69"/>
        <end position="135"/>
    </location>
</feature>
<keyword evidence="3 11" id="KW-0813">Transport</keyword>
<reference evidence="16 17" key="1">
    <citation type="submission" date="2019-09" db="EMBL/GenBank/DDBJ databases">
        <title>Bird 10,000 Genomes (B10K) Project - Family phase.</title>
        <authorList>
            <person name="Zhang G."/>
        </authorList>
    </citation>
    <scope>NUCLEOTIDE SEQUENCE [LARGE SCALE GENOMIC DNA]</scope>
    <source>
        <strain evidence="16">B10K-DU-001-16</strain>
        <tissue evidence="16">Muscle</tissue>
    </source>
</reference>
<dbReference type="GO" id="GO:0005743">
    <property type="term" value="C:mitochondrial inner membrane"/>
    <property type="evidence" value="ECO:0007669"/>
    <property type="project" value="UniProtKB-SubCell"/>
</dbReference>
<keyword evidence="10 12" id="KW-0066">ATP synthesis</keyword>
<dbReference type="Gene3D" id="1.20.150.20">
    <property type="entry name" value="ATP synthase alpha/beta chain, C-terminal domain"/>
    <property type="match status" value="1"/>
</dbReference>
<dbReference type="Pfam" id="PF00006">
    <property type="entry name" value="ATP-synt_ab"/>
    <property type="match status" value="1"/>
</dbReference>
<dbReference type="InterPro" id="IPR020003">
    <property type="entry name" value="ATPase_a/bsu_AS"/>
</dbReference>
<evidence type="ECO:0000313" key="17">
    <source>
        <dbReference type="Proteomes" id="UP000534107"/>
    </source>
</evidence>
<dbReference type="GO" id="GO:0005524">
    <property type="term" value="F:ATP binding"/>
    <property type="evidence" value="ECO:0007669"/>
    <property type="project" value="UniProtKB-KW"/>
</dbReference>
<protein>
    <recommendedName>
        <fullName evidence="12">ATP synthase subunit alpha</fullName>
    </recommendedName>
</protein>
<evidence type="ECO:0000256" key="8">
    <source>
        <dbReference type="ARBA" id="ARBA00023136"/>
    </source>
</evidence>
<dbReference type="SUPFAM" id="SSF47917">
    <property type="entry name" value="C-terminal domain of alpha and beta subunits of F1 ATP synthase"/>
    <property type="match status" value="1"/>
</dbReference>
<dbReference type="InterPro" id="IPR004100">
    <property type="entry name" value="ATPase_F1/V1/A1_a/bsu_N"/>
</dbReference>
<dbReference type="AlphaFoldDB" id="A0A7K9HL23"/>
<comment type="caution">
    <text evidence="16">The sequence shown here is derived from an EMBL/GenBank/DDBJ whole genome shotgun (WGS) entry which is preliminary data.</text>
</comment>
<keyword evidence="8" id="KW-0472">Membrane</keyword>
<comment type="subcellular location">
    <subcellularLocation>
        <location evidence="1">Mitochondrion inner membrane</location>
        <topology evidence="1">Peripheral membrane protein</topology>
        <orientation evidence="1">Matrix side</orientation>
    </subcellularLocation>
</comment>
<evidence type="ECO:0000256" key="4">
    <source>
        <dbReference type="ARBA" id="ARBA00022741"/>
    </source>
</evidence>
<dbReference type="PANTHER" id="PTHR48082:SF2">
    <property type="entry name" value="ATP SYNTHASE SUBUNIT ALPHA, MITOCHONDRIAL"/>
    <property type="match status" value="1"/>
</dbReference>
<evidence type="ECO:0000259" key="15">
    <source>
        <dbReference type="Pfam" id="PF02874"/>
    </source>
</evidence>
<keyword evidence="6 12" id="KW-0067">ATP-binding</keyword>
<dbReference type="FunFam" id="2.40.30.20:FF:000001">
    <property type="entry name" value="ATP synthase subunit alpha"/>
    <property type="match status" value="1"/>
</dbReference>
<evidence type="ECO:0000256" key="10">
    <source>
        <dbReference type="ARBA" id="ARBA00023310"/>
    </source>
</evidence>
<dbReference type="Gene3D" id="2.40.30.20">
    <property type="match status" value="1"/>
</dbReference>
<accession>A0A7K9HL23</accession>
<dbReference type="Pfam" id="PF02874">
    <property type="entry name" value="ATP-synt_ab_N"/>
    <property type="match status" value="1"/>
</dbReference>
<dbReference type="FunFam" id="3.40.50.300:FF:002432">
    <property type="entry name" value="ATP synthase subunit alpha, mitochondrial"/>
    <property type="match status" value="1"/>
</dbReference>
<keyword evidence="9 12" id="KW-0139">CF(1)</keyword>
<dbReference type="CDD" id="cd18116">
    <property type="entry name" value="ATP-synt_F1_alpha_N"/>
    <property type="match status" value="1"/>
</dbReference>
<proteinExistence type="inferred from homology"/>
<dbReference type="OrthoDB" id="9805536at2759"/>
<dbReference type="GO" id="GO:0045259">
    <property type="term" value="C:proton-transporting ATP synthase complex"/>
    <property type="evidence" value="ECO:0007669"/>
    <property type="project" value="UniProtKB-KW"/>
</dbReference>
<dbReference type="NCBIfam" id="TIGR00962">
    <property type="entry name" value="atpA"/>
    <property type="match status" value="1"/>
</dbReference>
<dbReference type="Proteomes" id="UP000534107">
    <property type="component" value="Unassembled WGS sequence"/>
</dbReference>
<keyword evidence="4 12" id="KW-0547">Nucleotide-binding</keyword>
<dbReference type="SUPFAM" id="SSF50615">
    <property type="entry name" value="N-terminal domain of alpha and beta subunits of F1 ATP synthase"/>
    <property type="match status" value="1"/>
</dbReference>
<keyword evidence="17" id="KW-1185">Reference proteome</keyword>
<keyword evidence="7 11" id="KW-0406">Ion transport</keyword>
<dbReference type="GO" id="GO:0043531">
    <property type="term" value="F:ADP binding"/>
    <property type="evidence" value="ECO:0007669"/>
    <property type="project" value="TreeGrafter"/>
</dbReference>
<feature type="domain" description="ATP synthase alpha subunit C-terminal" evidence="14">
    <location>
        <begin position="425"/>
        <end position="549"/>
    </location>
</feature>
<dbReference type="PANTHER" id="PTHR48082">
    <property type="entry name" value="ATP SYNTHASE SUBUNIT ALPHA, MITOCHONDRIAL"/>
    <property type="match status" value="1"/>
</dbReference>
<dbReference type="NCBIfam" id="NF009884">
    <property type="entry name" value="PRK13343.1"/>
    <property type="match status" value="1"/>
</dbReference>
<evidence type="ECO:0000256" key="6">
    <source>
        <dbReference type="ARBA" id="ARBA00022840"/>
    </source>
</evidence>
<evidence type="ECO:0000256" key="7">
    <source>
        <dbReference type="ARBA" id="ARBA00023065"/>
    </source>
</evidence>
<dbReference type="InterPro" id="IPR005294">
    <property type="entry name" value="ATP_synth_F1_asu"/>
</dbReference>
<evidence type="ECO:0000256" key="3">
    <source>
        <dbReference type="ARBA" id="ARBA00022448"/>
    </source>
</evidence>
<dbReference type="InterPro" id="IPR033732">
    <property type="entry name" value="ATP_synth_F1_a_nt-bd_dom"/>
</dbReference>
<evidence type="ECO:0000259" key="14">
    <source>
        <dbReference type="Pfam" id="PF00306"/>
    </source>
</evidence>
<evidence type="ECO:0000256" key="12">
    <source>
        <dbReference type="RuleBase" id="RU003551"/>
    </source>
</evidence>
<evidence type="ECO:0000256" key="9">
    <source>
        <dbReference type="ARBA" id="ARBA00023196"/>
    </source>
</evidence>
<comment type="function">
    <text evidence="12">Produces ATP from ADP in the presence of a proton gradient across the membrane.</text>
</comment>
<feature type="non-terminal residue" evidence="16">
    <location>
        <position position="556"/>
    </location>
</feature>
<evidence type="ECO:0000256" key="1">
    <source>
        <dbReference type="ARBA" id="ARBA00004443"/>
    </source>
</evidence>
<evidence type="ECO:0000313" key="16">
    <source>
        <dbReference type="EMBL" id="NXH13424.1"/>
    </source>
</evidence>
<comment type="similarity">
    <text evidence="2 11">Belongs to the ATPase alpha/beta chains family.</text>
</comment>
<evidence type="ECO:0000259" key="13">
    <source>
        <dbReference type="Pfam" id="PF00006"/>
    </source>
</evidence>
<dbReference type="CDD" id="cd18113">
    <property type="entry name" value="ATP-synt_F1_alpha_C"/>
    <property type="match status" value="1"/>
</dbReference>
<dbReference type="SUPFAM" id="SSF52540">
    <property type="entry name" value="P-loop containing nucleoside triphosphate hydrolases"/>
    <property type="match status" value="1"/>
</dbReference>
<feature type="non-terminal residue" evidence="16">
    <location>
        <position position="1"/>
    </location>
</feature>
<dbReference type="Gene3D" id="3.40.50.300">
    <property type="entry name" value="P-loop containing nucleotide triphosphate hydrolases"/>
    <property type="match status" value="1"/>
</dbReference>
<dbReference type="Pfam" id="PF00306">
    <property type="entry name" value="ATP-synt_ab_C"/>
    <property type="match status" value="1"/>
</dbReference>
<dbReference type="InterPro" id="IPR023366">
    <property type="entry name" value="ATP_synth_asu-like_sf"/>
</dbReference>
<gene>
    <name evidence="16" type="primary">Atp5f1a_0</name>
    <name evidence="16" type="ORF">BUCCAP_R10043</name>
</gene>
<dbReference type="InterPro" id="IPR036121">
    <property type="entry name" value="ATPase_F1/V1/A1_a/bsu_N_sf"/>
</dbReference>
<dbReference type="CDD" id="cd01132">
    <property type="entry name" value="F1-ATPase_alpha_CD"/>
    <property type="match status" value="1"/>
</dbReference>
<dbReference type="PIRSF" id="PIRSF039088">
    <property type="entry name" value="F_ATPase_subunit_alpha"/>
    <property type="match status" value="1"/>
</dbReference>
<evidence type="ECO:0000256" key="2">
    <source>
        <dbReference type="ARBA" id="ARBA00008936"/>
    </source>
</evidence>
<dbReference type="InterPro" id="IPR000194">
    <property type="entry name" value="ATPase_F1/V1/A1_a/bsu_nucl-bd"/>
</dbReference>
<evidence type="ECO:0000256" key="11">
    <source>
        <dbReference type="RuleBase" id="RU000339"/>
    </source>
</evidence>